<organism evidence="1 2">
    <name type="scientific">Microthlaspi erraticum</name>
    <dbReference type="NCBI Taxonomy" id="1685480"/>
    <lineage>
        <taxon>Eukaryota</taxon>
        <taxon>Viridiplantae</taxon>
        <taxon>Streptophyta</taxon>
        <taxon>Embryophyta</taxon>
        <taxon>Tracheophyta</taxon>
        <taxon>Spermatophyta</taxon>
        <taxon>Magnoliopsida</taxon>
        <taxon>eudicotyledons</taxon>
        <taxon>Gunneridae</taxon>
        <taxon>Pentapetalae</taxon>
        <taxon>rosids</taxon>
        <taxon>malvids</taxon>
        <taxon>Brassicales</taxon>
        <taxon>Brassicaceae</taxon>
        <taxon>Coluteocarpeae</taxon>
        <taxon>Microthlaspi</taxon>
    </lineage>
</organism>
<dbReference type="PANTHER" id="PTHR36617:SF5">
    <property type="entry name" value="OS05G0421675 PROTEIN"/>
    <property type="match status" value="1"/>
</dbReference>
<protein>
    <recommendedName>
        <fullName evidence="3">Reverse transcriptase zinc-binding domain-containing protein</fullName>
    </recommendedName>
</protein>
<evidence type="ECO:0000313" key="1">
    <source>
        <dbReference type="EMBL" id="CAA7062147.1"/>
    </source>
</evidence>
<reference evidence="1" key="1">
    <citation type="submission" date="2020-01" db="EMBL/GenBank/DDBJ databases">
        <authorList>
            <person name="Mishra B."/>
        </authorList>
    </citation>
    <scope>NUCLEOTIDE SEQUENCE [LARGE SCALE GENOMIC DNA]</scope>
</reference>
<gene>
    <name evidence="1" type="ORF">MERR_LOCUS49383</name>
</gene>
<name>A0A6D2LPU3_9BRAS</name>
<keyword evidence="2" id="KW-1185">Reference proteome</keyword>
<dbReference type="OrthoDB" id="1112450at2759"/>
<dbReference type="Proteomes" id="UP000467841">
    <property type="component" value="Unassembled WGS sequence"/>
</dbReference>
<dbReference type="AlphaFoldDB" id="A0A6D2LPU3"/>
<proteinExistence type="predicted"/>
<sequence length="231" mass="26995">MCLPKHLGGMGFRDIGDFNQALMAKQAWRILQEPESLMARLMKRRYFDEESFLTAKLGARPSFAWKSILWGRELLEKGLRKRVGNGNTVSLWTDRWILDEGLRAPWRMIFSFDVNLIARDLIDFQTRRWDESKLRATFFPEDVTCILQCQPVTRGEDYWSWNHNRSGDYTVKSGFWLASITNKEERIAEASMRPSLNDLKHQVWSLKTTSKIQSFIWKVLSGVISVADKLE</sequence>
<evidence type="ECO:0008006" key="3">
    <source>
        <dbReference type="Google" id="ProtNLM"/>
    </source>
</evidence>
<evidence type="ECO:0000313" key="2">
    <source>
        <dbReference type="Proteomes" id="UP000467841"/>
    </source>
</evidence>
<comment type="caution">
    <text evidence="1">The sequence shown here is derived from an EMBL/GenBank/DDBJ whole genome shotgun (WGS) entry which is preliminary data.</text>
</comment>
<accession>A0A6D2LPU3</accession>
<dbReference type="PANTHER" id="PTHR36617">
    <property type="entry name" value="PROTEIN, PUTATIVE-RELATED"/>
    <property type="match status" value="1"/>
</dbReference>
<dbReference type="EMBL" id="CACVBM020001928">
    <property type="protein sequence ID" value="CAA7062147.1"/>
    <property type="molecule type" value="Genomic_DNA"/>
</dbReference>